<evidence type="ECO:0000313" key="2">
    <source>
        <dbReference type="Proteomes" id="UP000616151"/>
    </source>
</evidence>
<dbReference type="Proteomes" id="UP000616151">
    <property type="component" value="Unassembled WGS sequence"/>
</dbReference>
<gene>
    <name evidence="1" type="ORF">JHL16_06275</name>
</gene>
<keyword evidence="2" id="KW-1185">Reference proteome</keyword>
<reference evidence="1" key="1">
    <citation type="submission" date="2021-01" db="EMBL/GenBank/DDBJ databases">
        <authorList>
            <person name="Sun Q."/>
        </authorList>
    </citation>
    <scope>NUCLEOTIDE SEQUENCE</scope>
    <source>
        <strain evidence="1">YIM B02566</strain>
    </source>
</reference>
<dbReference type="EMBL" id="JAENHL010000006">
    <property type="protein sequence ID" value="MBK1865952.1"/>
    <property type="molecule type" value="Genomic_DNA"/>
</dbReference>
<sequence length="186" mass="19988">MTLLALGVALFAVCHLTLALPEAKAALRRRLGKFFGPGFGVVSLLPLVLIVLGWRSAPLEIVYDAPSWGRMATFILVLVAFLCLGIFLFRGKLRQALRFPLAWGVVFWSVGHLCANGDVASLILFGGMLLYALAHLGLGFANGVRPSPEIRQGHDVISIIIGVALYGVFAQLHPLFTGVPVVTLTL</sequence>
<name>A0ACC5R027_9HYPH</name>
<organism evidence="1 2">
    <name type="scientific">Taklimakanibacter albus</name>
    <dbReference type="NCBI Taxonomy" id="2800327"/>
    <lineage>
        <taxon>Bacteria</taxon>
        <taxon>Pseudomonadati</taxon>
        <taxon>Pseudomonadota</taxon>
        <taxon>Alphaproteobacteria</taxon>
        <taxon>Hyphomicrobiales</taxon>
        <taxon>Aestuariivirgaceae</taxon>
        <taxon>Taklimakanibacter</taxon>
    </lineage>
</organism>
<protein>
    <submittedName>
        <fullName evidence="1">NnrU family protein</fullName>
    </submittedName>
</protein>
<comment type="caution">
    <text evidence="1">The sequence shown here is derived from an EMBL/GenBank/DDBJ whole genome shotgun (WGS) entry which is preliminary data.</text>
</comment>
<accession>A0ACC5R027</accession>
<proteinExistence type="predicted"/>
<evidence type="ECO:0000313" key="1">
    <source>
        <dbReference type="EMBL" id="MBK1865952.1"/>
    </source>
</evidence>